<dbReference type="HOGENOM" id="CLU_2464429_0_0_9"/>
<keyword evidence="1" id="KW-0812">Transmembrane</keyword>
<dbReference type="Pfam" id="PF19629">
    <property type="entry name" value="DUF6133"/>
    <property type="match status" value="1"/>
</dbReference>
<protein>
    <submittedName>
        <fullName evidence="2">Uncharacterized protein</fullName>
    </submittedName>
</protein>
<keyword evidence="3" id="KW-1185">Reference proteome</keyword>
<dbReference type="RefSeq" id="WP_013486292.1">
    <property type="nucleotide sequence ID" value="NC_014828.1"/>
</dbReference>
<keyword evidence="1" id="KW-0472">Membrane</keyword>
<dbReference type="Proteomes" id="UP000001551">
    <property type="component" value="Chromosome"/>
</dbReference>
<proteinExistence type="predicted"/>
<feature type="transmembrane region" description="Helical" evidence="1">
    <location>
        <begin position="50"/>
        <end position="68"/>
    </location>
</feature>
<dbReference type="InterPro" id="IPR045765">
    <property type="entry name" value="DUF6133"/>
</dbReference>
<accession>E6U5T2</accession>
<gene>
    <name evidence="2" type="ordered locus">Ethha_2454</name>
</gene>
<dbReference type="KEGG" id="eha:Ethha_2454"/>
<keyword evidence="1" id="KW-1133">Transmembrane helix</keyword>
<dbReference type="EMBL" id="CP002400">
    <property type="protein sequence ID" value="ADU27949.1"/>
    <property type="molecule type" value="Genomic_DNA"/>
</dbReference>
<dbReference type="AlphaFoldDB" id="E6U5T2"/>
<organism evidence="2 3">
    <name type="scientific">Ethanoligenens harbinense (strain DSM 18485 / JCM 12961 / CGMCC 1.5033 / YUAN-3)</name>
    <dbReference type="NCBI Taxonomy" id="663278"/>
    <lineage>
        <taxon>Bacteria</taxon>
        <taxon>Bacillati</taxon>
        <taxon>Bacillota</taxon>
        <taxon>Clostridia</taxon>
        <taxon>Eubacteriales</taxon>
        <taxon>Oscillospiraceae</taxon>
        <taxon>Ethanoligenens</taxon>
    </lineage>
</organism>
<dbReference type="STRING" id="663278.Ethha_2454"/>
<evidence type="ECO:0000256" key="1">
    <source>
        <dbReference type="SAM" id="Phobius"/>
    </source>
</evidence>
<reference evidence="2 3" key="1">
    <citation type="submission" date="2010-12" db="EMBL/GenBank/DDBJ databases">
        <title>Complete sequence of Ethanoligenens harbinense YUAN-3.</title>
        <authorList>
            <person name="Lucas S."/>
            <person name="Copeland A."/>
            <person name="Lapidus A."/>
            <person name="Cheng J.-F."/>
            <person name="Bruce D."/>
            <person name="Goodwin L."/>
            <person name="Pitluck S."/>
            <person name="Chertkov O."/>
            <person name="Misra M."/>
            <person name="Detter J.C."/>
            <person name="Han C."/>
            <person name="Tapia R."/>
            <person name="Land M."/>
            <person name="Hauser L."/>
            <person name="Jeffries C."/>
            <person name="Kyrpides N."/>
            <person name="Ivanova N."/>
            <person name="Mikhailova N."/>
            <person name="Wang A."/>
            <person name="Mouttaki H."/>
            <person name="He Z."/>
            <person name="Zhou J."/>
            <person name="Hemme C.L."/>
            <person name="Woyke T."/>
        </authorList>
    </citation>
    <scope>NUCLEOTIDE SEQUENCE [LARGE SCALE GENOMIC DNA]</scope>
    <source>
        <strain evidence="3">DSM 18485 / JCM 12961 / CGMCC 1.5033 / YUAN-3</strain>
    </source>
</reference>
<evidence type="ECO:0000313" key="3">
    <source>
        <dbReference type="Proteomes" id="UP000001551"/>
    </source>
</evidence>
<name>E6U5T2_ETHHY</name>
<sequence>MQKIRRLQNSVRYHATKGYLHALAVRDNAKGAAFALISNDDGYIDMAMKIIIGVVCGLLIFGVLYAIVQSSGQTAQTKVSNAFNYAGS</sequence>
<evidence type="ECO:0000313" key="2">
    <source>
        <dbReference type="EMBL" id="ADU27949.1"/>
    </source>
</evidence>